<feature type="compositionally biased region" description="Low complexity" evidence="1">
    <location>
        <begin position="324"/>
        <end position="334"/>
    </location>
</feature>
<dbReference type="GO" id="GO:0071108">
    <property type="term" value="P:protein K48-linked deubiquitination"/>
    <property type="evidence" value="ECO:0007669"/>
    <property type="project" value="TreeGrafter"/>
</dbReference>
<feature type="compositionally biased region" description="Low complexity" evidence="1">
    <location>
        <begin position="1003"/>
        <end position="1017"/>
    </location>
</feature>
<evidence type="ECO:0000313" key="3">
    <source>
        <dbReference type="EMBL" id="KFG28371.1"/>
    </source>
</evidence>
<organism evidence="3 4">
    <name type="scientific">Toxoplasma gondii p89</name>
    <dbReference type="NCBI Taxonomy" id="943119"/>
    <lineage>
        <taxon>Eukaryota</taxon>
        <taxon>Sar</taxon>
        <taxon>Alveolata</taxon>
        <taxon>Apicomplexa</taxon>
        <taxon>Conoidasida</taxon>
        <taxon>Coccidia</taxon>
        <taxon>Eucoccidiorida</taxon>
        <taxon>Eimeriorina</taxon>
        <taxon>Sarcocystidae</taxon>
        <taxon>Toxoplasma</taxon>
    </lineage>
</organism>
<accession>A0A086J8A3</accession>
<dbReference type="GO" id="GO:1990380">
    <property type="term" value="F:K48-linked deubiquitinase activity"/>
    <property type="evidence" value="ECO:0007669"/>
    <property type="project" value="InterPro"/>
</dbReference>
<dbReference type="InterPro" id="IPR007518">
    <property type="entry name" value="MINDY"/>
</dbReference>
<evidence type="ECO:0000313" key="4">
    <source>
        <dbReference type="Proteomes" id="UP000028828"/>
    </source>
</evidence>
<dbReference type="AlphaFoldDB" id="A0A086J8A3"/>
<dbReference type="Pfam" id="PF04424">
    <property type="entry name" value="MINDY_DUB"/>
    <property type="match status" value="2"/>
</dbReference>
<dbReference type="PANTHER" id="PTHR18063">
    <property type="entry name" value="NF-E2 INDUCIBLE PROTEIN"/>
    <property type="match status" value="1"/>
</dbReference>
<evidence type="ECO:0000256" key="1">
    <source>
        <dbReference type="SAM" id="MobiDB-lite"/>
    </source>
</evidence>
<dbReference type="EMBL" id="AEYI02002407">
    <property type="protein sequence ID" value="KFG28371.1"/>
    <property type="molecule type" value="Genomic_DNA"/>
</dbReference>
<gene>
    <name evidence="3" type="ORF">TGP89_295400</name>
</gene>
<feature type="region of interest" description="Disordered" evidence="1">
    <location>
        <begin position="989"/>
        <end position="1051"/>
    </location>
</feature>
<dbReference type="GO" id="GO:0004843">
    <property type="term" value="F:cysteine-type deubiquitinase activity"/>
    <property type="evidence" value="ECO:0007669"/>
    <property type="project" value="InterPro"/>
</dbReference>
<dbReference type="GO" id="GO:0016807">
    <property type="term" value="F:cysteine-type carboxypeptidase activity"/>
    <property type="evidence" value="ECO:0007669"/>
    <property type="project" value="TreeGrafter"/>
</dbReference>
<feature type="region of interest" description="Disordered" evidence="1">
    <location>
        <begin position="779"/>
        <end position="814"/>
    </location>
</feature>
<dbReference type="PANTHER" id="PTHR18063:SF6">
    <property type="entry name" value="UBIQUITIN CARBOXYL-TERMINAL HYDROLASE"/>
    <property type="match status" value="1"/>
</dbReference>
<protein>
    <recommendedName>
        <fullName evidence="2">MINDY deubiquitinase domain-containing protein</fullName>
    </recommendedName>
</protein>
<proteinExistence type="predicted"/>
<feature type="compositionally biased region" description="Basic and acidic residues" evidence="1">
    <location>
        <begin position="348"/>
        <end position="358"/>
    </location>
</feature>
<dbReference type="GO" id="GO:0071944">
    <property type="term" value="C:cell periphery"/>
    <property type="evidence" value="ECO:0007669"/>
    <property type="project" value="TreeGrafter"/>
</dbReference>
<feature type="compositionally biased region" description="Basic and acidic residues" evidence="1">
    <location>
        <begin position="906"/>
        <end position="936"/>
    </location>
</feature>
<feature type="region of interest" description="Disordered" evidence="1">
    <location>
        <begin position="906"/>
        <end position="966"/>
    </location>
</feature>
<sequence>MAAHATRVPLVSWVPRARRTDATEAAPLVLLGKPEGTGERTVRKKSPVELDFCRREETSTELSLPAQELEKGDCVRGAGERLFPVSPLGVNPCVVCAENSQEKRVAEDGGQLQAKLGFLDLGKKQPEETSFPQNELQARLFAPDASVSPFSDAALFRSPSPLASPSPAVASLVSLGAPSFAPSSRPFRFSLQRPSAWPATVSLSRLRRAPSAPPHRGDPVPSAGSAPSPLRLSPSSTCSAQSSFRFTSVPTHASAAPPDLREKKDAPVSSSLDSEVLKPSRQPPLPPAAPLPAPEEAAMHASEEGPLPAPGEGLVHAQQHTPGSSDFSASSPSSTRERDGQAEGSVRSAEREARKPDSEGDADDNYFLKKVKFLDLDTCVVLQNRNGPCPLIALANVLLLTGRLSLQEALPLLDPAAARSRAASETEPACTGREREPACTVSGSRLIEQLAAVLLQVHGRRLRSGGSAAAVYQYHLQEVLDLLPQLRSGLDVNCSFRSPSAFEYTAAISLFDLFGVRLLHGWVPDLPPSHRGAPRVFEERRALPSPPTSPSCATPPSDLPPVAAQAAPSSASSSASPSSPSSCLGEEGRFQGGERPRCACEACFLSEFSYNTLVERCVAFNDLMDALRRRQEHEILLQQAAAEGASAATELVEMTQRGGTVGGGEESVECKDFKDSVLAKKNSEAAGAPSQPTQETVDLIDRLESSEVERFLREGELLSSFLSSTSSQLTERGLRLLSSPCSCFDDAQPLAAGATVEVPKMAKERNVCSSKCQCVCHTSSSPPSSLPNGNSSSSLPNGNSSSSLPNGLSASPPLSVQAKREAKEASGRCCCASCCRREAVLEELAPAVLFRNNHFLTVVRRGSSLYGLATDSSFLHAGGDAVWERMVDVWGDNVYCDEQFRDESERRRESERARARERERGRAKAGDREREQERHTAGLLGGTSGHRERRDEREKRECASRDPYSCYSSQREEDDFRLALRLQEEEERQARAASASRERHWTASAASSGAAQQGVVGMESSAPLHVRRGGGRDDGASTEVPGEEECVADGSRGLSSLWRNRRTKKKKRRGCSIM</sequence>
<dbReference type="VEuPathDB" id="ToxoDB:TGP89_295400"/>
<dbReference type="OrthoDB" id="10261212at2759"/>
<dbReference type="GO" id="GO:0005829">
    <property type="term" value="C:cytosol"/>
    <property type="evidence" value="ECO:0007669"/>
    <property type="project" value="TreeGrafter"/>
</dbReference>
<dbReference type="Proteomes" id="UP000028828">
    <property type="component" value="Unassembled WGS sequence"/>
</dbReference>
<feature type="compositionally biased region" description="Low complexity" evidence="1">
    <location>
        <begin position="550"/>
        <end position="582"/>
    </location>
</feature>
<dbReference type="InterPro" id="IPR033979">
    <property type="entry name" value="MINDY_domain"/>
</dbReference>
<feature type="compositionally biased region" description="Low complexity" evidence="1">
    <location>
        <begin position="221"/>
        <end position="236"/>
    </location>
</feature>
<feature type="domain" description="MINDY deubiquitinase" evidence="2">
    <location>
        <begin position="365"/>
        <end position="526"/>
    </location>
</feature>
<feature type="region of interest" description="Disordered" evidence="1">
    <location>
        <begin position="250"/>
        <end position="362"/>
    </location>
</feature>
<feature type="region of interest" description="Disordered" evidence="1">
    <location>
        <begin position="207"/>
        <end position="238"/>
    </location>
</feature>
<evidence type="ECO:0000259" key="2">
    <source>
        <dbReference type="Pfam" id="PF04424"/>
    </source>
</evidence>
<reference evidence="3 4" key="1">
    <citation type="submission" date="2014-03" db="EMBL/GenBank/DDBJ databases">
        <authorList>
            <person name="Sibley D."/>
            <person name="Venepally P."/>
            <person name="Karamycheva S."/>
            <person name="Hadjithomas M."/>
            <person name="Khan A."/>
            <person name="Brunk B."/>
            <person name="Roos D."/>
            <person name="Caler E."/>
            <person name="Lorenzi H."/>
        </authorList>
    </citation>
    <scope>NUCLEOTIDE SEQUENCE [LARGE SCALE GENOMIC DNA]</scope>
    <source>
        <strain evidence="4">p89</strain>
    </source>
</reference>
<feature type="compositionally biased region" description="Basic and acidic residues" evidence="1">
    <location>
        <begin position="945"/>
        <end position="960"/>
    </location>
</feature>
<name>A0A086J8A3_TOXGO</name>
<feature type="compositionally biased region" description="Pro residues" evidence="1">
    <location>
        <begin position="281"/>
        <end position="293"/>
    </location>
</feature>
<feature type="domain" description="MINDY deubiquitinase" evidence="2">
    <location>
        <begin position="840"/>
        <end position="900"/>
    </location>
</feature>
<comment type="caution">
    <text evidence="3">The sequence shown here is derived from an EMBL/GenBank/DDBJ whole genome shotgun (WGS) entry which is preliminary data.</text>
</comment>
<feature type="region of interest" description="Disordered" evidence="1">
    <location>
        <begin position="541"/>
        <end position="588"/>
    </location>
</feature>